<feature type="compositionally biased region" description="Low complexity" evidence="1">
    <location>
        <begin position="256"/>
        <end position="272"/>
    </location>
</feature>
<comment type="caution">
    <text evidence="2">The sequence shown here is derived from an EMBL/GenBank/DDBJ whole genome shotgun (WGS) entry which is preliminary data.</text>
</comment>
<reference evidence="2 3" key="1">
    <citation type="submission" date="2016-07" db="EMBL/GenBank/DDBJ databases">
        <title>Pervasive Adenine N6-methylation of Active Genes in Fungi.</title>
        <authorList>
            <consortium name="DOE Joint Genome Institute"/>
            <person name="Mondo S.J."/>
            <person name="Dannebaum R.O."/>
            <person name="Kuo R.C."/>
            <person name="Labutti K."/>
            <person name="Haridas S."/>
            <person name="Kuo A."/>
            <person name="Salamov A."/>
            <person name="Ahrendt S.R."/>
            <person name="Lipzen A."/>
            <person name="Sullivan W."/>
            <person name="Andreopoulos W.B."/>
            <person name="Clum A."/>
            <person name="Lindquist E."/>
            <person name="Daum C."/>
            <person name="Ramamoorthy G.K."/>
            <person name="Gryganskyi A."/>
            <person name="Culley D."/>
            <person name="Magnuson J.K."/>
            <person name="James T.Y."/>
            <person name="O'Malley M.A."/>
            <person name="Stajich J.E."/>
            <person name="Spatafora J.W."/>
            <person name="Visel A."/>
            <person name="Grigoriev I.V."/>
        </authorList>
    </citation>
    <scope>NUCLEOTIDE SEQUENCE [LARGE SCALE GENOMIC DNA]</scope>
    <source>
        <strain evidence="2 3">JEL800</strain>
    </source>
</reference>
<feature type="compositionally biased region" description="Low complexity" evidence="1">
    <location>
        <begin position="1"/>
        <end position="13"/>
    </location>
</feature>
<evidence type="ECO:0000313" key="3">
    <source>
        <dbReference type="Proteomes" id="UP000193642"/>
    </source>
</evidence>
<proteinExistence type="predicted"/>
<keyword evidence="3" id="KW-1185">Reference proteome</keyword>
<feature type="compositionally biased region" description="Low complexity" evidence="1">
    <location>
        <begin position="211"/>
        <end position="222"/>
    </location>
</feature>
<protein>
    <submittedName>
        <fullName evidence="2">Uncharacterized protein</fullName>
    </submittedName>
</protein>
<dbReference type="OrthoDB" id="10486229at2759"/>
<organism evidence="2 3">
    <name type="scientific">Rhizoclosmatium globosum</name>
    <dbReference type="NCBI Taxonomy" id="329046"/>
    <lineage>
        <taxon>Eukaryota</taxon>
        <taxon>Fungi</taxon>
        <taxon>Fungi incertae sedis</taxon>
        <taxon>Chytridiomycota</taxon>
        <taxon>Chytridiomycota incertae sedis</taxon>
        <taxon>Chytridiomycetes</taxon>
        <taxon>Chytridiales</taxon>
        <taxon>Chytriomycetaceae</taxon>
        <taxon>Rhizoclosmatium</taxon>
    </lineage>
</organism>
<dbReference type="Proteomes" id="UP000193642">
    <property type="component" value="Unassembled WGS sequence"/>
</dbReference>
<feature type="compositionally biased region" description="Polar residues" evidence="1">
    <location>
        <begin position="183"/>
        <end position="193"/>
    </location>
</feature>
<feature type="region of interest" description="Disordered" evidence="1">
    <location>
        <begin position="1"/>
        <end position="24"/>
    </location>
</feature>
<feature type="region of interest" description="Disordered" evidence="1">
    <location>
        <begin position="160"/>
        <end position="227"/>
    </location>
</feature>
<feature type="region of interest" description="Disordered" evidence="1">
    <location>
        <begin position="252"/>
        <end position="272"/>
    </location>
</feature>
<feature type="compositionally biased region" description="Acidic residues" evidence="1">
    <location>
        <begin position="168"/>
        <end position="177"/>
    </location>
</feature>
<feature type="region of interest" description="Disordered" evidence="1">
    <location>
        <begin position="59"/>
        <end position="85"/>
    </location>
</feature>
<name>A0A1Y2CPC3_9FUNG</name>
<sequence>MTSDPPSLPSLSSGDADEAGAGLSASGSVESFAGVLVEAGPKAAHSAITDALLALLPSTPLSLGDEPPKPLLAPPLSSTKRHNSIATSASTAKSVRFADPLVSFCISRSTADDAEIESLAAIEDDADALFKTTRSQSHSLEHTENDALDALLSDSDPVDPFALSYSSSDDDDSDSDNDAALPTTPNAYFSDSEATPKRGLIRATRRPMPAPASSSSSSPPSSQSKHMVDELDLLRQKRAAAAAASSIAPKGILKVSDTPPSTPSSASRPFFPRTATRLSRSNLILNMQGQTAPPSPPDYNPLPRFGRSASTSNLQSLGLASNTAANSISTSGRKKKTVSKTTFEQSAMYLNF</sequence>
<evidence type="ECO:0000313" key="2">
    <source>
        <dbReference type="EMBL" id="ORY48891.1"/>
    </source>
</evidence>
<gene>
    <name evidence="2" type="ORF">BCR33DRAFT_714004</name>
</gene>
<accession>A0A1Y2CPC3</accession>
<evidence type="ECO:0000256" key="1">
    <source>
        <dbReference type="SAM" id="MobiDB-lite"/>
    </source>
</evidence>
<dbReference type="EMBL" id="MCGO01000010">
    <property type="protein sequence ID" value="ORY48891.1"/>
    <property type="molecule type" value="Genomic_DNA"/>
</dbReference>
<dbReference type="AlphaFoldDB" id="A0A1Y2CPC3"/>